<gene>
    <name evidence="1" type="ORF">PHYBLDRAFT_141678</name>
</gene>
<name>A0A167PFK0_PHYB8</name>
<accession>A0A167PFK0</accession>
<dbReference type="Proteomes" id="UP000077315">
    <property type="component" value="Unassembled WGS sequence"/>
</dbReference>
<proteinExistence type="predicted"/>
<sequence length="161" mass="18317">MHARKYIENYGIWFEISMGFSQGWLSMTRPMLSSNLSTTPQQHIFFLLPKLSRLMMMILMYMLLEQGCLCTADRITTLGTNNLIVLSSSLTARFPKNVPGPKCIKYNLQNGSAIEQNILRDLGNKSRLDLPSSGLNDQTLPNFRDFFLFLLLFSLEDLAGL</sequence>
<evidence type="ECO:0000313" key="1">
    <source>
        <dbReference type="EMBL" id="OAD77817.1"/>
    </source>
</evidence>
<organism evidence="1 2">
    <name type="scientific">Phycomyces blakesleeanus (strain ATCC 8743b / DSM 1359 / FGSC 10004 / NBRC 33097 / NRRL 1555)</name>
    <dbReference type="NCBI Taxonomy" id="763407"/>
    <lineage>
        <taxon>Eukaryota</taxon>
        <taxon>Fungi</taxon>
        <taxon>Fungi incertae sedis</taxon>
        <taxon>Mucoromycota</taxon>
        <taxon>Mucoromycotina</taxon>
        <taxon>Mucoromycetes</taxon>
        <taxon>Mucorales</taxon>
        <taxon>Phycomycetaceae</taxon>
        <taxon>Phycomyces</taxon>
    </lineage>
</organism>
<dbReference type="VEuPathDB" id="FungiDB:PHYBLDRAFT_141678"/>
<keyword evidence="2" id="KW-1185">Reference proteome</keyword>
<evidence type="ECO:0000313" key="2">
    <source>
        <dbReference type="Proteomes" id="UP000077315"/>
    </source>
</evidence>
<protein>
    <submittedName>
        <fullName evidence="1">Uncharacterized protein</fullName>
    </submittedName>
</protein>
<dbReference type="GeneID" id="28991548"/>
<dbReference type="RefSeq" id="XP_018295857.1">
    <property type="nucleotide sequence ID" value="XM_018430642.1"/>
</dbReference>
<reference evidence="2" key="1">
    <citation type="submission" date="2015-06" db="EMBL/GenBank/DDBJ databases">
        <title>Expansion of signal transduction pathways in fungi by whole-genome duplication.</title>
        <authorList>
            <consortium name="DOE Joint Genome Institute"/>
            <person name="Corrochano L.M."/>
            <person name="Kuo A."/>
            <person name="Marcet-Houben M."/>
            <person name="Polaino S."/>
            <person name="Salamov A."/>
            <person name="Villalobos J.M."/>
            <person name="Alvarez M.I."/>
            <person name="Avalos J."/>
            <person name="Benito E.P."/>
            <person name="Benoit I."/>
            <person name="Burger G."/>
            <person name="Camino L.P."/>
            <person name="Canovas D."/>
            <person name="Cerda-Olmedo E."/>
            <person name="Cheng J.-F."/>
            <person name="Dominguez A."/>
            <person name="Elias M."/>
            <person name="Eslava A.P."/>
            <person name="Glaser F."/>
            <person name="Grimwood J."/>
            <person name="Gutierrez G."/>
            <person name="Heitman J."/>
            <person name="Henrissat B."/>
            <person name="Iturriaga E.A."/>
            <person name="Lang B.F."/>
            <person name="Lavin J.L."/>
            <person name="Lee S."/>
            <person name="Li W."/>
            <person name="Lindquist E."/>
            <person name="Lopez-Garcia S."/>
            <person name="Luque E.M."/>
            <person name="Marcos A.T."/>
            <person name="Martin J."/>
            <person name="McCluskey K."/>
            <person name="Medina H.R."/>
            <person name="Miralles-Duran A."/>
            <person name="Miyazaki A."/>
            <person name="Munoz-Torres E."/>
            <person name="Oguiza J.A."/>
            <person name="Ohm R."/>
            <person name="Olmedo M."/>
            <person name="Orejas M."/>
            <person name="Ortiz-Castellanos L."/>
            <person name="Pisabarro A.G."/>
            <person name="Rodriguez-Romero J."/>
            <person name="Ruiz-Herrera J."/>
            <person name="Ruiz-Vazquez R."/>
            <person name="Sanz C."/>
            <person name="Schackwitz W."/>
            <person name="Schmutz J."/>
            <person name="Shahriari M."/>
            <person name="Shelest E."/>
            <person name="Silva-Franco F."/>
            <person name="Soanes D."/>
            <person name="Syed K."/>
            <person name="Tagua V.G."/>
            <person name="Talbot N.J."/>
            <person name="Thon M."/>
            <person name="De vries R.P."/>
            <person name="Wiebenga A."/>
            <person name="Yadav J.S."/>
            <person name="Braun E.L."/>
            <person name="Baker S."/>
            <person name="Garre V."/>
            <person name="Horwitz B."/>
            <person name="Torres-Martinez S."/>
            <person name="Idnurm A."/>
            <person name="Herrera-Estrella A."/>
            <person name="Gabaldon T."/>
            <person name="Grigoriev I.V."/>
        </authorList>
    </citation>
    <scope>NUCLEOTIDE SEQUENCE [LARGE SCALE GENOMIC DNA]</scope>
    <source>
        <strain evidence="2">NRRL 1555(-)</strain>
    </source>
</reference>
<dbReference type="AlphaFoldDB" id="A0A167PFK0"/>
<dbReference type="EMBL" id="KV440974">
    <property type="protein sequence ID" value="OAD77817.1"/>
    <property type="molecule type" value="Genomic_DNA"/>
</dbReference>
<dbReference type="InParanoid" id="A0A167PFK0"/>